<sequence length="79" mass="9312">MSTETEHVGCMQTKFVWSVSGENLDNNHLVFTIKKLIYSFKRDFPLLFDYDFNKFGRPKEYLAEELLGLIVYGSFHNKL</sequence>
<dbReference type="AlphaFoldDB" id="A0A166C4I9"/>
<dbReference type="RefSeq" id="WP_052331770.1">
    <property type="nucleotide sequence ID" value="NZ_CABMAB010000008.1"/>
</dbReference>
<protein>
    <submittedName>
        <fullName evidence="1">Uncharacterized protein</fullName>
    </submittedName>
</protein>
<comment type="caution">
    <text evidence="1">The sequence shown here is derived from an EMBL/GenBank/DDBJ whole genome shotgun (WGS) entry which is preliminary data.</text>
</comment>
<evidence type="ECO:0000313" key="2">
    <source>
        <dbReference type="Proteomes" id="UP000077428"/>
    </source>
</evidence>
<keyword evidence="2" id="KW-1185">Reference proteome</keyword>
<dbReference type="PATRIC" id="fig|66851.6.peg.145"/>
<dbReference type="OrthoDB" id="76313at2157"/>
<reference evidence="2" key="1">
    <citation type="journal article" date="2016" name="Genome Announc.">
        <title>Draft Genome Sequences of Methanobrevibacter curvatus DSM11111, Methanobrevibacter cuticularis DSM11139, Methanobrevibacter filiformis DSM11501, and Methanobrevibacter oralis DSM7256.</title>
        <authorList>
            <person name="Poehlein A."/>
            <person name="Seedorf H."/>
        </authorList>
    </citation>
    <scope>NUCLEOTIDE SEQUENCE [LARGE SCALE GENOMIC DNA]</scope>
    <source>
        <strain evidence="2">DSM 7256 / JCM 30027 / ZR</strain>
    </source>
</reference>
<dbReference type="Proteomes" id="UP000077428">
    <property type="component" value="Unassembled WGS sequence"/>
</dbReference>
<proteinExistence type="predicted"/>
<organism evidence="1 2">
    <name type="scientific">Methanobrevibacter oralis</name>
    <dbReference type="NCBI Taxonomy" id="66851"/>
    <lineage>
        <taxon>Archaea</taxon>
        <taxon>Methanobacteriati</taxon>
        <taxon>Methanobacteriota</taxon>
        <taxon>Methanomada group</taxon>
        <taxon>Methanobacteria</taxon>
        <taxon>Methanobacteriales</taxon>
        <taxon>Methanobacteriaceae</taxon>
        <taxon>Methanobrevibacter</taxon>
    </lineage>
</organism>
<name>A0A166C4I9_METOA</name>
<evidence type="ECO:0000313" key="1">
    <source>
        <dbReference type="EMBL" id="KZX14121.1"/>
    </source>
</evidence>
<gene>
    <name evidence="1" type="ORF">MBORA_01170</name>
</gene>
<accession>A0A166C4I9</accession>
<dbReference type="EMBL" id="LWMU01000025">
    <property type="protein sequence ID" value="KZX14121.1"/>
    <property type="molecule type" value="Genomic_DNA"/>
</dbReference>